<dbReference type="Proteomes" id="UP000555411">
    <property type="component" value="Unassembled WGS sequence"/>
</dbReference>
<reference evidence="1 2" key="1">
    <citation type="journal article" date="2017" name="Int. J. Syst. Evol. Microbiol.">
        <title>Gemmobacter straminiformis sp. nov., isolated from an artificial fountain.</title>
        <authorList>
            <person name="Kang J.Y."/>
            <person name="Kim M.J."/>
            <person name="Chun J."/>
            <person name="Son K.P."/>
            <person name="Jahng K.Y."/>
        </authorList>
    </citation>
    <scope>NUCLEOTIDE SEQUENCE [LARGE SCALE GENOMIC DNA]</scope>
    <source>
        <strain evidence="1 2">CAM-8</strain>
    </source>
</reference>
<evidence type="ECO:0000313" key="2">
    <source>
        <dbReference type="Proteomes" id="UP000555411"/>
    </source>
</evidence>
<dbReference type="EMBL" id="JACLQD010000001">
    <property type="protein sequence ID" value="MBC2834498.1"/>
    <property type="molecule type" value="Genomic_DNA"/>
</dbReference>
<sequence length="302" mass="33028">MEPRNLTAPRTATDKTTVLNEFREVILGIACLMVATKGEVELAEAYLGISLDEFSLGMMPRDFRDIIANVDLGKFHAARQISAAFDFAYQQGSALARTAFSNDDWNDIALLVESASRCSFGGEPTPLANEDSPLRRTLDMAIARMRLKHGFALTIRELALLADIGEGAVRTALSGEGIKTEGKPAKVSAETAEPWLRRRRGFIPTLELGDEGSASSRTEPVSLFDELPFELALQALMERQALDTEMLAEKAAVPLPWLQRIIGGSHAECDIASLRQLAEALSSDVPSFVGRAIETLLRREPR</sequence>
<protein>
    <submittedName>
        <fullName evidence="1">Uncharacterized protein</fullName>
    </submittedName>
</protein>
<proteinExistence type="predicted"/>
<keyword evidence="2" id="KW-1185">Reference proteome</keyword>
<comment type="caution">
    <text evidence="1">The sequence shown here is derived from an EMBL/GenBank/DDBJ whole genome shotgun (WGS) entry which is preliminary data.</text>
</comment>
<dbReference type="AlphaFoldDB" id="A0A842I6C6"/>
<gene>
    <name evidence="1" type="ORF">H7F16_03205</name>
</gene>
<evidence type="ECO:0000313" key="1">
    <source>
        <dbReference type="EMBL" id="MBC2834498.1"/>
    </source>
</evidence>
<name>A0A842I6C6_9RHOB</name>
<accession>A0A842I6C6</accession>
<organism evidence="1 2">
    <name type="scientific">Paragemmobacter straminiformis</name>
    <dbReference type="NCBI Taxonomy" id="2045119"/>
    <lineage>
        <taxon>Bacteria</taxon>
        <taxon>Pseudomonadati</taxon>
        <taxon>Pseudomonadota</taxon>
        <taxon>Alphaproteobacteria</taxon>
        <taxon>Rhodobacterales</taxon>
        <taxon>Paracoccaceae</taxon>
        <taxon>Paragemmobacter</taxon>
    </lineage>
</organism>
<dbReference type="RefSeq" id="WP_185796096.1">
    <property type="nucleotide sequence ID" value="NZ_JACLQD010000001.1"/>
</dbReference>